<feature type="domain" description="HD-GYP" evidence="1">
    <location>
        <begin position="162"/>
        <end position="358"/>
    </location>
</feature>
<dbReference type="InterPro" id="IPR003607">
    <property type="entry name" value="HD/PDEase_dom"/>
</dbReference>
<dbReference type="PANTHER" id="PTHR43155">
    <property type="entry name" value="CYCLIC DI-GMP PHOSPHODIESTERASE PA4108-RELATED"/>
    <property type="match status" value="1"/>
</dbReference>
<dbReference type="PROSITE" id="PS51832">
    <property type="entry name" value="HD_GYP"/>
    <property type="match status" value="1"/>
</dbReference>
<organism evidence="2 3">
    <name type="scientific">Fusibacter paucivorans</name>
    <dbReference type="NCBI Taxonomy" id="76009"/>
    <lineage>
        <taxon>Bacteria</taxon>
        <taxon>Bacillati</taxon>
        <taxon>Bacillota</taxon>
        <taxon>Clostridia</taxon>
        <taxon>Eubacteriales</taxon>
        <taxon>Eubacteriales Family XII. Incertae Sedis</taxon>
        <taxon>Fusibacter</taxon>
    </lineage>
</organism>
<dbReference type="RefSeq" id="WP_213237039.1">
    <property type="nucleotide sequence ID" value="NZ_JAHBCL010000017.1"/>
</dbReference>
<dbReference type="CDD" id="cd00077">
    <property type="entry name" value="HDc"/>
    <property type="match status" value="1"/>
</dbReference>
<dbReference type="SUPFAM" id="SSF109604">
    <property type="entry name" value="HD-domain/PDEase-like"/>
    <property type="match status" value="1"/>
</dbReference>
<proteinExistence type="predicted"/>
<name>A0ABS5PPV4_9FIRM</name>
<comment type="caution">
    <text evidence="2">The sequence shown here is derived from an EMBL/GenBank/DDBJ whole genome shotgun (WGS) entry which is preliminary data.</text>
</comment>
<keyword evidence="3" id="KW-1185">Reference proteome</keyword>
<protein>
    <submittedName>
        <fullName evidence="2">HD-GYP domain-containing protein</fullName>
    </submittedName>
</protein>
<accession>A0ABS5PPV4</accession>
<evidence type="ECO:0000259" key="1">
    <source>
        <dbReference type="PROSITE" id="PS51832"/>
    </source>
</evidence>
<dbReference type="Pfam" id="PF13487">
    <property type="entry name" value="HD_5"/>
    <property type="match status" value="1"/>
</dbReference>
<dbReference type="EMBL" id="JAHBCL010000017">
    <property type="protein sequence ID" value="MBS7527180.1"/>
    <property type="molecule type" value="Genomic_DNA"/>
</dbReference>
<dbReference type="InterPro" id="IPR037522">
    <property type="entry name" value="HD_GYP_dom"/>
</dbReference>
<gene>
    <name evidence="2" type="ORF">KHM83_10860</name>
</gene>
<dbReference type="SMART" id="SM00471">
    <property type="entry name" value="HDc"/>
    <property type="match status" value="1"/>
</dbReference>
<reference evidence="2 3" key="1">
    <citation type="submission" date="2021-05" db="EMBL/GenBank/DDBJ databases">
        <title>Fusibacter ferrireducens sp. nov., an anaerobic, sulfur- and Fe-reducing bacterium isolated from the mangrove sediment.</title>
        <authorList>
            <person name="Qiu D."/>
        </authorList>
    </citation>
    <scope>NUCLEOTIDE SEQUENCE [LARGE SCALE GENOMIC DNA]</scope>
    <source>
        <strain evidence="2 3">DSM 12116</strain>
    </source>
</reference>
<dbReference type="Proteomes" id="UP000746471">
    <property type="component" value="Unassembled WGS sequence"/>
</dbReference>
<evidence type="ECO:0000313" key="2">
    <source>
        <dbReference type="EMBL" id="MBS7527180.1"/>
    </source>
</evidence>
<sequence>MRKIATSQLEPGMILGAPIVSNDSMIELLSKGTKLSKRHIALISQMSIEDVYILDHAEELDESVEMDLTDLANRAHTEGKPFDADKLQKALDEIETHVYEPATRSAVNANMAVHVLTGEGNVPIDVKHEEALLDTKKVIENIKDDGELDLDRIRRNVEETLPDMIRNNDVLMRLNQLKASDDYTFHHSLRVSILASMIGKWLGYSEPEILELAEAGLLFDMGKLHIPEFLLQKPGQVTPDEFELIKKHAQFGYSILLKTRGVSNNIKYAALHHHERMDGSGYPLRLRENQIHDFAKVIMVCDVFDALISDRPYKKAISPIMAAEYLSWTSGKLFDSKVCYVLIKKLSEFYLGKTVKLTNGDVGKIVFIEENYPTRPIVQVGEKFVNLIKERSINVETLM</sequence>
<dbReference type="PANTHER" id="PTHR43155:SF2">
    <property type="entry name" value="CYCLIC DI-GMP PHOSPHODIESTERASE PA4108"/>
    <property type="match status" value="1"/>
</dbReference>
<dbReference type="Gene3D" id="1.10.3210.10">
    <property type="entry name" value="Hypothetical protein af1432"/>
    <property type="match status" value="1"/>
</dbReference>
<evidence type="ECO:0000313" key="3">
    <source>
        <dbReference type="Proteomes" id="UP000746471"/>
    </source>
</evidence>